<evidence type="ECO:0000256" key="4">
    <source>
        <dbReference type="ARBA" id="ARBA00023315"/>
    </source>
</evidence>
<dbReference type="InterPro" id="IPR016039">
    <property type="entry name" value="Thiolase-like"/>
</dbReference>
<name>A0A076EPE5_RHOOP</name>
<feature type="active site" description="Acyl-thioester intermediate" evidence="7">
    <location>
        <position position="88"/>
    </location>
</feature>
<evidence type="ECO:0000256" key="2">
    <source>
        <dbReference type="ARBA" id="ARBA00012705"/>
    </source>
</evidence>
<evidence type="ECO:0000256" key="3">
    <source>
        <dbReference type="ARBA" id="ARBA00022679"/>
    </source>
</evidence>
<organism evidence="11 12">
    <name type="scientific">Rhodococcus opacus</name>
    <name type="common">Nocardia opaca</name>
    <dbReference type="NCBI Taxonomy" id="37919"/>
    <lineage>
        <taxon>Bacteria</taxon>
        <taxon>Bacillati</taxon>
        <taxon>Actinomycetota</taxon>
        <taxon>Actinomycetes</taxon>
        <taxon>Mycobacteriales</taxon>
        <taxon>Nocardiaceae</taxon>
        <taxon>Rhodococcus</taxon>
    </lineage>
</organism>
<evidence type="ECO:0000256" key="5">
    <source>
        <dbReference type="ARBA" id="ARBA00030755"/>
    </source>
</evidence>
<dbReference type="AlphaFoldDB" id="A0A076EPE5"/>
<proteinExistence type="inferred from homology"/>
<keyword evidence="3 8" id="KW-0808">Transferase</keyword>
<dbReference type="RefSeq" id="WP_128640694.1">
    <property type="nucleotide sequence ID" value="NZ_CP008947.1"/>
</dbReference>
<dbReference type="PANTHER" id="PTHR18919:SF107">
    <property type="entry name" value="ACETYL-COA ACETYLTRANSFERASE, CYTOSOLIC"/>
    <property type="match status" value="1"/>
</dbReference>
<dbReference type="EMBL" id="CP008947">
    <property type="protein sequence ID" value="AII07761.1"/>
    <property type="molecule type" value="Genomic_DNA"/>
</dbReference>
<sequence length="393" mass="40242">MPTSVIVAGARTPIGRLQGSLAGFSGADLGAIAIEAALGKAGVAPDRVQYVIMGQVLTAGAGQMPARQAAAKAGIPMSTPSLNINKVCLSGVESIILADQFIRSGAFDVIVAGGMESMSQAPHLLPGSRSGFKYGDVTLVDHMALDGLHDAFTDQPMGLLTEAGNDRDVIAREDQDAFAARSHQLAAKAWDNGVFDDEVVPVEIPARKGESTWLRRDEGIRPDTTAETLARLRGAFRDGGTVTAGNASTINDGACAVVVMSKERAEAEGLTWLAEIGEHGMVAGPDSGLQLQPSGAIAKACDAEGISASELDLIEINEAFAAVGIASTRELGVDPDRVNVNGGAIALGHPIGMSGARITLHLALELQRRGGGTGAVALCGGGGQGDALILRVP</sequence>
<dbReference type="InterPro" id="IPR020615">
    <property type="entry name" value="Thiolase_acyl_enz_int_AS"/>
</dbReference>
<gene>
    <name evidence="11" type="ORF">EP51_25195</name>
</gene>
<evidence type="ECO:0000256" key="8">
    <source>
        <dbReference type="RuleBase" id="RU003557"/>
    </source>
</evidence>
<dbReference type="eggNOG" id="COG0183">
    <property type="taxonomic scope" value="Bacteria"/>
</dbReference>
<evidence type="ECO:0000256" key="7">
    <source>
        <dbReference type="PIRSR" id="PIRSR000429-1"/>
    </source>
</evidence>
<feature type="active site" description="Proton acceptor" evidence="7">
    <location>
        <position position="349"/>
    </location>
</feature>
<dbReference type="Pfam" id="PF02803">
    <property type="entry name" value="Thiolase_C"/>
    <property type="match status" value="1"/>
</dbReference>
<dbReference type="SUPFAM" id="SSF53901">
    <property type="entry name" value="Thiolase-like"/>
    <property type="match status" value="2"/>
</dbReference>
<feature type="domain" description="Thiolase C-terminal" evidence="10">
    <location>
        <begin position="271"/>
        <end position="391"/>
    </location>
</feature>
<dbReference type="InterPro" id="IPR020616">
    <property type="entry name" value="Thiolase_N"/>
</dbReference>
<dbReference type="GO" id="GO:0003985">
    <property type="term" value="F:acetyl-CoA C-acetyltransferase activity"/>
    <property type="evidence" value="ECO:0007669"/>
    <property type="project" value="UniProtKB-EC"/>
</dbReference>
<dbReference type="InterPro" id="IPR020617">
    <property type="entry name" value="Thiolase_C"/>
</dbReference>
<evidence type="ECO:0000313" key="11">
    <source>
        <dbReference type="EMBL" id="AII07761.1"/>
    </source>
</evidence>
<protein>
    <recommendedName>
        <fullName evidence="6">Probable acetyl-CoA acetyltransferase</fullName>
        <ecNumber evidence="2">2.3.1.9</ecNumber>
    </recommendedName>
    <alternativeName>
        <fullName evidence="5">Acetoacetyl-CoA thiolase</fullName>
    </alternativeName>
</protein>
<dbReference type="PIRSF" id="PIRSF000429">
    <property type="entry name" value="Ac-CoA_Ac_transf"/>
    <property type="match status" value="1"/>
</dbReference>
<dbReference type="Gene3D" id="3.40.47.10">
    <property type="match status" value="2"/>
</dbReference>
<dbReference type="PROSITE" id="PS00099">
    <property type="entry name" value="THIOLASE_3"/>
    <property type="match status" value="1"/>
</dbReference>
<comment type="similarity">
    <text evidence="1 8">Belongs to the thiolase-like superfamily. Thiolase family.</text>
</comment>
<evidence type="ECO:0000259" key="9">
    <source>
        <dbReference type="Pfam" id="PF00108"/>
    </source>
</evidence>
<dbReference type="EC" id="2.3.1.9" evidence="2"/>
<dbReference type="InterPro" id="IPR020613">
    <property type="entry name" value="Thiolase_CS"/>
</dbReference>
<dbReference type="Pfam" id="PF00108">
    <property type="entry name" value="Thiolase_N"/>
    <property type="match status" value="1"/>
</dbReference>
<dbReference type="PROSITE" id="PS00098">
    <property type="entry name" value="THIOLASE_1"/>
    <property type="match status" value="1"/>
</dbReference>
<feature type="domain" description="Thiolase N-terminal" evidence="9">
    <location>
        <begin position="5"/>
        <end position="263"/>
    </location>
</feature>
<dbReference type="CDD" id="cd00751">
    <property type="entry name" value="thiolase"/>
    <property type="match status" value="1"/>
</dbReference>
<reference evidence="11 12" key="1">
    <citation type="submission" date="2014-07" db="EMBL/GenBank/DDBJ databases">
        <title>Genome Sequence of Rhodococcus opacus Strain R7, a Biodegrader of Mono- and Polycyclic Aromatic Hydrocarbons.</title>
        <authorList>
            <person name="Di Gennaro P."/>
            <person name="Zampolli J."/>
            <person name="Presti I."/>
            <person name="Cappelletti M."/>
            <person name="D'Ursi P."/>
            <person name="Orro A."/>
            <person name="Mezzelani A."/>
            <person name="Milanesi L."/>
        </authorList>
    </citation>
    <scope>NUCLEOTIDE SEQUENCE [LARGE SCALE GENOMIC DNA]</scope>
    <source>
        <strain evidence="11 12">R7</strain>
    </source>
</reference>
<evidence type="ECO:0000256" key="6">
    <source>
        <dbReference type="ARBA" id="ARBA00040529"/>
    </source>
</evidence>
<feature type="active site" description="Proton acceptor" evidence="7">
    <location>
        <position position="379"/>
    </location>
</feature>
<dbReference type="InterPro" id="IPR002155">
    <property type="entry name" value="Thiolase"/>
</dbReference>
<dbReference type="InterPro" id="IPR020610">
    <property type="entry name" value="Thiolase_AS"/>
</dbReference>
<dbReference type="PROSITE" id="PS00737">
    <property type="entry name" value="THIOLASE_2"/>
    <property type="match status" value="1"/>
</dbReference>
<dbReference type="Proteomes" id="UP000028488">
    <property type="component" value="Chromosome"/>
</dbReference>
<dbReference type="NCBIfam" id="TIGR01930">
    <property type="entry name" value="AcCoA-C-Actrans"/>
    <property type="match status" value="1"/>
</dbReference>
<evidence type="ECO:0000256" key="1">
    <source>
        <dbReference type="ARBA" id="ARBA00010982"/>
    </source>
</evidence>
<dbReference type="PANTHER" id="PTHR18919">
    <property type="entry name" value="ACETYL-COA C-ACYLTRANSFERASE"/>
    <property type="match status" value="1"/>
</dbReference>
<keyword evidence="4 8" id="KW-0012">Acyltransferase</keyword>
<evidence type="ECO:0000259" key="10">
    <source>
        <dbReference type="Pfam" id="PF02803"/>
    </source>
</evidence>
<evidence type="ECO:0000313" key="12">
    <source>
        <dbReference type="Proteomes" id="UP000028488"/>
    </source>
</evidence>
<accession>A0A076EPE5</accession>